<dbReference type="SUPFAM" id="SSF56281">
    <property type="entry name" value="Metallo-hydrolase/oxidoreductase"/>
    <property type="match status" value="1"/>
</dbReference>
<evidence type="ECO:0000259" key="1">
    <source>
        <dbReference type="SMART" id="SM00849"/>
    </source>
</evidence>
<protein>
    <submittedName>
        <fullName evidence="2">MBL fold metallo-hydrolase</fullName>
    </submittedName>
</protein>
<sequence length="254" mass="28651">MRIKVLASGSKGNSTYVCCGDMRFLIDIGINYKTLCNALESEGITPKDLYGVLITHIHTDHIKGLASLVKKTNMRVFVPELIANDLRKVVPSDNLMIISDTFHLADVCVQLIHTSHDVPCSVGYVISYGSSSLVYITDTGYVNRKYFDLLKNRTIYILESNHDEKMVMDGPYPYILKQRVLSDDGHLSNRIASTYLQNWIGPDTRYIVLAHLSEINNTPEVAMDTLNDTFQVFPNELLDVKIAKQHEPLETIEV</sequence>
<evidence type="ECO:0000313" key="3">
    <source>
        <dbReference type="Proteomes" id="UP000886725"/>
    </source>
</evidence>
<evidence type="ECO:0000313" key="2">
    <source>
        <dbReference type="EMBL" id="HIQ64411.1"/>
    </source>
</evidence>
<name>A0A9D0YZS1_9FIRM</name>
<dbReference type="PANTHER" id="PTHR47619">
    <property type="entry name" value="METALLO-HYDROLASE YYCJ-RELATED"/>
    <property type="match status" value="1"/>
</dbReference>
<dbReference type="SMART" id="SM00849">
    <property type="entry name" value="Lactamase_B"/>
    <property type="match status" value="1"/>
</dbReference>
<dbReference type="InterPro" id="IPR052533">
    <property type="entry name" value="WalJ/YycJ-like"/>
</dbReference>
<gene>
    <name evidence="2" type="ORF">IAC85_01590</name>
</gene>
<dbReference type="EMBL" id="DVFU01000031">
    <property type="protein sequence ID" value="HIQ64411.1"/>
    <property type="molecule type" value="Genomic_DNA"/>
</dbReference>
<feature type="domain" description="Metallo-beta-lactamase" evidence="1">
    <location>
        <begin position="11"/>
        <end position="179"/>
    </location>
</feature>
<accession>A0A9D0YZS1</accession>
<dbReference type="InterPro" id="IPR001279">
    <property type="entry name" value="Metallo-B-lactamas"/>
</dbReference>
<comment type="caution">
    <text evidence="2">The sequence shown here is derived from an EMBL/GenBank/DDBJ whole genome shotgun (WGS) entry which is preliminary data.</text>
</comment>
<dbReference type="AlphaFoldDB" id="A0A9D0YZS1"/>
<reference evidence="2" key="2">
    <citation type="journal article" date="2021" name="PeerJ">
        <title>Extensive microbial diversity within the chicken gut microbiome revealed by metagenomics and culture.</title>
        <authorList>
            <person name="Gilroy R."/>
            <person name="Ravi A."/>
            <person name="Getino M."/>
            <person name="Pursley I."/>
            <person name="Horton D.L."/>
            <person name="Alikhan N.F."/>
            <person name="Baker D."/>
            <person name="Gharbi K."/>
            <person name="Hall N."/>
            <person name="Watson M."/>
            <person name="Adriaenssens E.M."/>
            <person name="Foster-Nyarko E."/>
            <person name="Jarju S."/>
            <person name="Secka A."/>
            <person name="Antonio M."/>
            <person name="Oren A."/>
            <person name="Chaudhuri R.R."/>
            <person name="La Ragione R."/>
            <person name="Hildebrand F."/>
            <person name="Pallen M.J."/>
        </authorList>
    </citation>
    <scope>NUCLEOTIDE SEQUENCE</scope>
    <source>
        <strain evidence="2">CHK165-10780</strain>
    </source>
</reference>
<dbReference type="InterPro" id="IPR036866">
    <property type="entry name" value="RibonucZ/Hydroxyglut_hydro"/>
</dbReference>
<dbReference type="Proteomes" id="UP000886725">
    <property type="component" value="Unassembled WGS sequence"/>
</dbReference>
<dbReference type="PANTHER" id="PTHR47619:SF1">
    <property type="entry name" value="EXODEOXYRIBONUCLEASE WALJ"/>
    <property type="match status" value="1"/>
</dbReference>
<dbReference type="Pfam" id="PF12706">
    <property type="entry name" value="Lactamase_B_2"/>
    <property type="match status" value="1"/>
</dbReference>
<dbReference type="Gene3D" id="3.60.15.10">
    <property type="entry name" value="Ribonuclease Z/Hydroxyacylglutathione hydrolase-like"/>
    <property type="match status" value="1"/>
</dbReference>
<reference evidence="2" key="1">
    <citation type="submission" date="2020-10" db="EMBL/GenBank/DDBJ databases">
        <authorList>
            <person name="Gilroy R."/>
        </authorList>
    </citation>
    <scope>NUCLEOTIDE SEQUENCE</scope>
    <source>
        <strain evidence="2">CHK165-10780</strain>
    </source>
</reference>
<proteinExistence type="predicted"/>
<organism evidence="2 3">
    <name type="scientific">Candidatus Faecenecus gallistercoris</name>
    <dbReference type="NCBI Taxonomy" id="2840793"/>
    <lineage>
        <taxon>Bacteria</taxon>
        <taxon>Bacillati</taxon>
        <taxon>Bacillota</taxon>
        <taxon>Bacillota incertae sedis</taxon>
        <taxon>Candidatus Faecenecus</taxon>
    </lineage>
</organism>